<dbReference type="PANTHER" id="PTHR23084">
    <property type="entry name" value="PHOSPHATIDYLINOSITOL-4-PHOSPHATE 5-KINASE RELATED"/>
    <property type="match status" value="1"/>
</dbReference>
<evidence type="ECO:0000256" key="1">
    <source>
        <dbReference type="ARBA" id="ARBA00022737"/>
    </source>
</evidence>
<name>A0A6J2C1B4_ZALCA</name>
<dbReference type="Pfam" id="PF02493">
    <property type="entry name" value="MORN"/>
    <property type="match status" value="3"/>
</dbReference>
<evidence type="ECO:0000313" key="4">
    <source>
        <dbReference type="RefSeq" id="XP_027437970.1"/>
    </source>
</evidence>
<feature type="region of interest" description="Disordered" evidence="2">
    <location>
        <begin position="165"/>
        <end position="187"/>
    </location>
</feature>
<organism evidence="3 4">
    <name type="scientific">Zalophus californianus</name>
    <name type="common">California sealion</name>
    <dbReference type="NCBI Taxonomy" id="9704"/>
    <lineage>
        <taxon>Eukaryota</taxon>
        <taxon>Metazoa</taxon>
        <taxon>Chordata</taxon>
        <taxon>Craniata</taxon>
        <taxon>Vertebrata</taxon>
        <taxon>Euteleostomi</taxon>
        <taxon>Mammalia</taxon>
        <taxon>Eutheria</taxon>
        <taxon>Laurasiatheria</taxon>
        <taxon>Carnivora</taxon>
        <taxon>Caniformia</taxon>
        <taxon>Pinnipedia</taxon>
        <taxon>Otariidae</taxon>
        <taxon>Zalophus</taxon>
    </lineage>
</organism>
<dbReference type="RefSeq" id="XP_027437970.1">
    <property type="nucleotide sequence ID" value="XM_027582169.2"/>
</dbReference>
<evidence type="ECO:0000256" key="2">
    <source>
        <dbReference type="SAM" id="MobiDB-lite"/>
    </source>
</evidence>
<dbReference type="PANTHER" id="PTHR23084:SF263">
    <property type="entry name" value="MORN REPEAT-CONTAINING PROTEIN 1"/>
    <property type="match status" value="1"/>
</dbReference>
<feature type="compositionally biased region" description="Basic and acidic residues" evidence="2">
    <location>
        <begin position="170"/>
        <end position="187"/>
    </location>
</feature>
<feature type="compositionally biased region" description="Polar residues" evidence="2">
    <location>
        <begin position="230"/>
        <end position="243"/>
    </location>
</feature>
<dbReference type="Gene3D" id="2.20.110.10">
    <property type="entry name" value="Histone H3 K4-specific methyltransferase SET7/9 N-terminal domain"/>
    <property type="match status" value="1"/>
</dbReference>
<dbReference type="InterPro" id="IPR003409">
    <property type="entry name" value="MORN"/>
</dbReference>
<proteinExistence type="predicted"/>
<feature type="compositionally biased region" description="Acidic residues" evidence="2">
    <location>
        <begin position="1"/>
        <end position="20"/>
    </location>
</feature>
<dbReference type="GeneID" id="113916200"/>
<sequence length="257" mass="28200">MSDLGSEELEEEGENDLGEYEGERNEVGERHGHGKARLPNGDTYEGSYEHGKRHGQGVYKFKNGARYIGEYVKNKKHGHGTFIYPDGSRYEGPKPGYTLPVLFPVHSILVSLASQVMVRRPGIIWEEDVQLGLWACAVSMRVTWACGLQPSELQRHGEYGAVMSQTAQEAGRREARGNAGLKNEREDPCQAGLPAVWPAGEGEALLRQPCLKAARGPQRHSGCVSPANKGLTSNLQQVPSRNTRGFCDGQESAVSRE</sequence>
<feature type="region of interest" description="Disordered" evidence="2">
    <location>
        <begin position="217"/>
        <end position="257"/>
    </location>
</feature>
<accession>A0A6J2C1B4</accession>
<dbReference type="AlphaFoldDB" id="A0A6J2C1B4"/>
<dbReference type="CTD" id="89765"/>
<feature type="compositionally biased region" description="Basic and acidic residues" evidence="2">
    <location>
        <begin position="21"/>
        <end position="31"/>
    </location>
</feature>
<keyword evidence="3" id="KW-1185">Reference proteome</keyword>
<evidence type="ECO:0000313" key="3">
    <source>
        <dbReference type="Proteomes" id="UP000515165"/>
    </source>
</evidence>
<protein>
    <submittedName>
        <fullName evidence="4">Radial spoke head 1 homolog isoform X12</fullName>
    </submittedName>
</protein>
<dbReference type="Proteomes" id="UP000515165">
    <property type="component" value="Chromosome 1"/>
</dbReference>
<dbReference type="SUPFAM" id="SSF82185">
    <property type="entry name" value="Histone H3 K4-specific methyltransferase SET7/9 N-terminal domain"/>
    <property type="match status" value="1"/>
</dbReference>
<reference evidence="4" key="1">
    <citation type="submission" date="2025-08" db="UniProtKB">
        <authorList>
            <consortium name="RefSeq"/>
        </authorList>
    </citation>
    <scope>IDENTIFICATION</scope>
    <source>
        <tissue evidence="4">Blood</tissue>
    </source>
</reference>
<feature type="region of interest" description="Disordered" evidence="2">
    <location>
        <begin position="1"/>
        <end position="43"/>
    </location>
</feature>
<gene>
    <name evidence="4" type="primary">RSPH1</name>
</gene>
<keyword evidence="1" id="KW-0677">Repeat</keyword>
<dbReference type="SMART" id="SM00698">
    <property type="entry name" value="MORN"/>
    <property type="match status" value="3"/>
</dbReference>